<sequence>MRAISGIPVEWFFNLGLPRERPLAALRSLRIRPVFAASRASRAAVLVATHARSICKQTLAGGAMRREGDRASDEADTVAWMTF</sequence>
<evidence type="ECO:0000313" key="1">
    <source>
        <dbReference type="EMBL" id="KAB0635621.1"/>
    </source>
</evidence>
<gene>
    <name evidence="1" type="ORF">F7R25_22350</name>
</gene>
<name>A0A6L3MSS3_9BURK</name>
<dbReference type="EMBL" id="VZOK01000036">
    <property type="protein sequence ID" value="KAB0635621.1"/>
    <property type="molecule type" value="Genomic_DNA"/>
</dbReference>
<proteinExistence type="predicted"/>
<organism evidence="1 2">
    <name type="scientific">Burkholderia stagnalis</name>
    <dbReference type="NCBI Taxonomy" id="1503054"/>
    <lineage>
        <taxon>Bacteria</taxon>
        <taxon>Pseudomonadati</taxon>
        <taxon>Pseudomonadota</taxon>
        <taxon>Betaproteobacteria</taxon>
        <taxon>Burkholderiales</taxon>
        <taxon>Burkholderiaceae</taxon>
        <taxon>Burkholderia</taxon>
        <taxon>Burkholderia cepacia complex</taxon>
    </lineage>
</organism>
<dbReference type="Proteomes" id="UP000473470">
    <property type="component" value="Unassembled WGS sequence"/>
</dbReference>
<evidence type="ECO:0000313" key="2">
    <source>
        <dbReference type="Proteomes" id="UP000473470"/>
    </source>
</evidence>
<protein>
    <submittedName>
        <fullName evidence="1">Uncharacterized protein</fullName>
    </submittedName>
</protein>
<dbReference type="AlphaFoldDB" id="A0A6L3MSS3"/>
<reference evidence="1 2" key="1">
    <citation type="submission" date="2019-09" db="EMBL/GenBank/DDBJ databases">
        <title>Draft genome sequences of 48 bacterial type strains from the CCUG.</title>
        <authorList>
            <person name="Tunovic T."/>
            <person name="Pineiro-Iglesias B."/>
            <person name="Unosson C."/>
            <person name="Inganas E."/>
            <person name="Ohlen M."/>
            <person name="Cardew S."/>
            <person name="Jensie-Markopoulos S."/>
            <person name="Salva-Serra F."/>
            <person name="Jaen-Luchoro D."/>
            <person name="Karlsson R."/>
            <person name="Svensson-Stadler L."/>
            <person name="Chun J."/>
            <person name="Moore E."/>
        </authorList>
    </citation>
    <scope>NUCLEOTIDE SEQUENCE [LARGE SCALE GENOMIC DNA]</scope>
    <source>
        <strain evidence="1 2">CCUG 65686</strain>
    </source>
</reference>
<comment type="caution">
    <text evidence="1">The sequence shown here is derived from an EMBL/GenBank/DDBJ whole genome shotgun (WGS) entry which is preliminary data.</text>
</comment>
<accession>A0A6L3MSS3</accession>